<reference evidence="2" key="1">
    <citation type="journal article" date="2019" name="Int. J. Syst. Evol. Microbiol.">
        <title>The Global Catalogue of Microorganisms (GCM) 10K type strain sequencing project: providing services to taxonomists for standard genome sequencing and annotation.</title>
        <authorList>
            <consortium name="The Broad Institute Genomics Platform"/>
            <consortium name="The Broad Institute Genome Sequencing Center for Infectious Disease"/>
            <person name="Wu L."/>
            <person name="Ma J."/>
        </authorList>
    </citation>
    <scope>NUCLEOTIDE SEQUENCE [LARGE SCALE GENOMIC DNA]</scope>
    <source>
        <strain evidence="2">CCUG 60023</strain>
    </source>
</reference>
<sequence length="77" mass="8321">MEDAAALDAAILAAHERQDAENLAHLYHQAALLKLAEGDLPAHGFLLTQAYVFALESGHCLSAELRDMLIQLGREAP</sequence>
<dbReference type="Proteomes" id="UP001597101">
    <property type="component" value="Unassembled WGS sequence"/>
</dbReference>
<evidence type="ECO:0000313" key="1">
    <source>
        <dbReference type="EMBL" id="MFD0916415.1"/>
    </source>
</evidence>
<protein>
    <submittedName>
        <fullName evidence="1">Uncharacterized protein</fullName>
    </submittedName>
</protein>
<dbReference type="RefSeq" id="WP_377212270.1">
    <property type="nucleotide sequence ID" value="NZ_JBHTJV010000005.1"/>
</dbReference>
<dbReference type="EMBL" id="JBHTJV010000005">
    <property type="protein sequence ID" value="MFD0916415.1"/>
    <property type="molecule type" value="Genomic_DNA"/>
</dbReference>
<name>A0ABW3FHQ5_9HYPH</name>
<proteinExistence type="predicted"/>
<keyword evidence="2" id="KW-1185">Reference proteome</keyword>
<comment type="caution">
    <text evidence="1">The sequence shown here is derived from an EMBL/GenBank/DDBJ whole genome shotgun (WGS) entry which is preliminary data.</text>
</comment>
<organism evidence="1 2">
    <name type="scientific">Pseudahrensia aquimaris</name>
    <dbReference type="NCBI Taxonomy" id="744461"/>
    <lineage>
        <taxon>Bacteria</taxon>
        <taxon>Pseudomonadati</taxon>
        <taxon>Pseudomonadota</taxon>
        <taxon>Alphaproteobacteria</taxon>
        <taxon>Hyphomicrobiales</taxon>
        <taxon>Ahrensiaceae</taxon>
        <taxon>Pseudahrensia</taxon>
    </lineage>
</organism>
<accession>A0ABW3FHQ5</accession>
<evidence type="ECO:0000313" key="2">
    <source>
        <dbReference type="Proteomes" id="UP001597101"/>
    </source>
</evidence>
<gene>
    <name evidence="1" type="ORF">ACFQ14_08355</name>
</gene>